<reference evidence="5 6" key="1">
    <citation type="submission" date="2018-06" db="EMBL/GenBank/DDBJ databases">
        <title>Genomic Encyclopedia of Archaeal and Bacterial Type Strains, Phase II (KMG-II): from individual species to whole genera.</title>
        <authorList>
            <person name="Goeker M."/>
        </authorList>
    </citation>
    <scope>NUCLEOTIDE SEQUENCE [LARGE SCALE GENOMIC DNA]</scope>
    <source>
        <strain evidence="5 6">DSM 22011</strain>
    </source>
</reference>
<name>A0A327YVQ9_9RHOB</name>
<proteinExistence type="inferred from homology"/>
<evidence type="ECO:0000313" key="6">
    <source>
        <dbReference type="Proteomes" id="UP000249165"/>
    </source>
</evidence>
<evidence type="ECO:0000256" key="3">
    <source>
        <dbReference type="SAM" id="SignalP"/>
    </source>
</evidence>
<feature type="domain" description="Leucine-binding protein" evidence="4">
    <location>
        <begin position="31"/>
        <end position="387"/>
    </location>
</feature>
<organism evidence="5 6">
    <name type="scientific">Salipiger aestuarii</name>
    <dbReference type="NCBI Taxonomy" id="568098"/>
    <lineage>
        <taxon>Bacteria</taxon>
        <taxon>Pseudomonadati</taxon>
        <taxon>Pseudomonadota</taxon>
        <taxon>Alphaproteobacteria</taxon>
        <taxon>Rhodobacterales</taxon>
        <taxon>Roseobacteraceae</taxon>
        <taxon>Salipiger</taxon>
    </lineage>
</organism>
<keyword evidence="2 3" id="KW-0732">Signal</keyword>
<comment type="similarity">
    <text evidence="1">Belongs to the leucine-binding protein family.</text>
</comment>
<dbReference type="RefSeq" id="WP_009506245.1">
    <property type="nucleotide sequence ID" value="NZ_LIGK01000002.1"/>
</dbReference>
<feature type="signal peptide" evidence="3">
    <location>
        <begin position="1"/>
        <end position="23"/>
    </location>
</feature>
<accession>A0A327YVQ9</accession>
<dbReference type="CDD" id="cd06334">
    <property type="entry name" value="PBP1_ABC_ligand_binding-like"/>
    <property type="match status" value="1"/>
</dbReference>
<dbReference type="InterPro" id="IPR028082">
    <property type="entry name" value="Peripla_BP_I"/>
</dbReference>
<dbReference type="Pfam" id="PF13458">
    <property type="entry name" value="Peripla_BP_6"/>
    <property type="match status" value="1"/>
</dbReference>
<keyword evidence="6" id="KW-1185">Reference proteome</keyword>
<evidence type="ECO:0000256" key="1">
    <source>
        <dbReference type="ARBA" id="ARBA00010062"/>
    </source>
</evidence>
<feature type="chain" id="PRO_5016296621" evidence="3">
    <location>
        <begin position="24"/>
        <end position="430"/>
    </location>
</feature>
<dbReference type="PANTHER" id="PTHR47235">
    <property type="entry name" value="BLR6548 PROTEIN"/>
    <property type="match status" value="1"/>
</dbReference>
<protein>
    <submittedName>
        <fullName evidence="5">Branched-chain amino acid transport system substrate-binding protein</fullName>
    </submittedName>
</protein>
<dbReference type="Proteomes" id="UP000249165">
    <property type="component" value="Unassembled WGS sequence"/>
</dbReference>
<evidence type="ECO:0000256" key="2">
    <source>
        <dbReference type="ARBA" id="ARBA00022729"/>
    </source>
</evidence>
<evidence type="ECO:0000313" key="5">
    <source>
        <dbReference type="EMBL" id="RAK24047.1"/>
    </source>
</evidence>
<dbReference type="SUPFAM" id="SSF53822">
    <property type="entry name" value="Periplasmic binding protein-like I"/>
    <property type="match status" value="1"/>
</dbReference>
<comment type="caution">
    <text evidence="5">The sequence shown here is derived from an EMBL/GenBank/DDBJ whole genome shotgun (WGS) entry which is preliminary data.</text>
</comment>
<dbReference type="OrthoDB" id="8184122at2"/>
<dbReference type="InterPro" id="IPR028081">
    <property type="entry name" value="Leu-bd"/>
</dbReference>
<dbReference type="AlphaFoldDB" id="A0A327YVQ9"/>
<sequence>MTKFTRIAAAAALGAMVGQAAMAEGLSTPNLAYRTGPFAATGIPLMNGQADYMAMLNARDGGIGGIPIDFFECETGYSTEKGVECYEKTKSNAIVSQPWSTGITLQVLPKTNVDQIPILASGYGFSPMADGKVFHWAFNTPLSYWDGASIILKYIKEMGDLSGKKVAFLHLDHPFGKEPLPYLEMKAESEGFELLPIPVGLKEMQNQSAQWLQVRRERPDYVIMWGWGAMNAGAITEAVKTKFPMDKMLGVWWSGHDADLRLVGEDGKGYKSVSWSFPNSDAPVMADVKKLVVDAGKSQTSPEEMDGVFYSRGLVISAILAEGITVAQEHAGKPDISPADLRWGLENLNLTQARLDELGLSGMVPPFSTSCANHTGHSGGWILEWDGAKFVKASDLIMPESEAISELETAKAREYAEANAPWPVNEDCQM</sequence>
<dbReference type="Gene3D" id="3.40.50.2300">
    <property type="match status" value="2"/>
</dbReference>
<gene>
    <name evidence="5" type="ORF">ATI53_1001154</name>
</gene>
<dbReference type="EMBL" id="QLMG01000001">
    <property type="protein sequence ID" value="RAK24047.1"/>
    <property type="molecule type" value="Genomic_DNA"/>
</dbReference>
<dbReference type="PANTHER" id="PTHR47235:SF1">
    <property type="entry name" value="BLR6548 PROTEIN"/>
    <property type="match status" value="1"/>
</dbReference>
<evidence type="ECO:0000259" key="4">
    <source>
        <dbReference type="Pfam" id="PF13458"/>
    </source>
</evidence>